<keyword evidence="4" id="KW-1185">Reference proteome</keyword>
<dbReference type="Proteomes" id="UP000203464">
    <property type="component" value="Unassembled WGS sequence"/>
</dbReference>
<organism evidence="3 4">
    <name type="scientific">Octadecabacter ascidiaceicola</name>
    <dbReference type="NCBI Taxonomy" id="1655543"/>
    <lineage>
        <taxon>Bacteria</taxon>
        <taxon>Pseudomonadati</taxon>
        <taxon>Pseudomonadota</taxon>
        <taxon>Alphaproteobacteria</taxon>
        <taxon>Rhodobacterales</taxon>
        <taxon>Roseobacteraceae</taxon>
        <taxon>Octadecabacter</taxon>
    </lineage>
</organism>
<dbReference type="PANTHER" id="PTHR35535">
    <property type="entry name" value="HEAT SHOCK PROTEIN HSLJ"/>
    <property type="match status" value="1"/>
</dbReference>
<protein>
    <submittedName>
        <fullName evidence="3">META domain protein</fullName>
    </submittedName>
</protein>
<dbReference type="PANTHER" id="PTHR35535:SF1">
    <property type="entry name" value="HEAT SHOCK PROTEIN HSLJ"/>
    <property type="match status" value="1"/>
</dbReference>
<proteinExistence type="predicted"/>
<feature type="chain" id="PRO_5012511725" evidence="1">
    <location>
        <begin position="20"/>
        <end position="130"/>
    </location>
</feature>
<dbReference type="Gene3D" id="2.40.128.270">
    <property type="match status" value="1"/>
</dbReference>
<name>A0A238KCL8_9RHOB</name>
<dbReference type="Pfam" id="PF03724">
    <property type="entry name" value="META"/>
    <property type="match status" value="1"/>
</dbReference>
<feature type="domain" description="DUF306" evidence="2">
    <location>
        <begin position="31"/>
        <end position="127"/>
    </location>
</feature>
<dbReference type="RefSeq" id="WP_093996522.1">
    <property type="nucleotide sequence ID" value="NZ_FXYD01000003.1"/>
</dbReference>
<gene>
    <name evidence="3" type="ORF">OCA8868_02131</name>
</gene>
<evidence type="ECO:0000313" key="3">
    <source>
        <dbReference type="EMBL" id="SMX39786.1"/>
    </source>
</evidence>
<evidence type="ECO:0000256" key="1">
    <source>
        <dbReference type="SAM" id="SignalP"/>
    </source>
</evidence>
<dbReference type="InterPro" id="IPR038670">
    <property type="entry name" value="HslJ-like_sf"/>
</dbReference>
<feature type="signal peptide" evidence="1">
    <location>
        <begin position="1"/>
        <end position="19"/>
    </location>
</feature>
<evidence type="ECO:0000259" key="2">
    <source>
        <dbReference type="Pfam" id="PF03724"/>
    </source>
</evidence>
<evidence type="ECO:0000313" key="4">
    <source>
        <dbReference type="Proteomes" id="UP000203464"/>
    </source>
</evidence>
<dbReference type="AlphaFoldDB" id="A0A238KCL8"/>
<dbReference type="InterPro" id="IPR005184">
    <property type="entry name" value="DUF306_Meta_HslJ"/>
</dbReference>
<sequence length="130" mass="13899">MLKLITALLPLLFASACFPDESISGFVEPTAEYHLVEIDGAPFDGTATIAFPEPGRVAGQAPCNRYFAAQTADYPWFALDGIGASRMACPDLNLESAFFTALEDMTLAEVSGDTLILSNTGGRQMVFVAR</sequence>
<reference evidence="4" key="1">
    <citation type="submission" date="2017-05" db="EMBL/GenBank/DDBJ databases">
        <authorList>
            <person name="Rodrigo-Torres L."/>
            <person name="Arahal R. D."/>
            <person name="Lucena T."/>
        </authorList>
    </citation>
    <scope>NUCLEOTIDE SEQUENCE [LARGE SCALE GENOMIC DNA]</scope>
    <source>
        <strain evidence="4">CECT 8868</strain>
    </source>
</reference>
<accession>A0A238KCL8</accession>
<dbReference type="EMBL" id="FXYD01000003">
    <property type="protein sequence ID" value="SMX39786.1"/>
    <property type="molecule type" value="Genomic_DNA"/>
</dbReference>
<dbReference type="PROSITE" id="PS51257">
    <property type="entry name" value="PROKAR_LIPOPROTEIN"/>
    <property type="match status" value="1"/>
</dbReference>
<dbReference type="OrthoDB" id="7777568at2"/>
<dbReference type="InterPro" id="IPR053147">
    <property type="entry name" value="Hsp_HslJ-like"/>
</dbReference>
<keyword evidence="1" id="KW-0732">Signal</keyword>